<accession>A0A1K0HCA0</accession>
<evidence type="ECO:0000313" key="4">
    <source>
        <dbReference type="EMBL" id="SAM81914.1"/>
    </source>
</evidence>
<dbReference type="Gene3D" id="1.20.1280.50">
    <property type="match status" value="1"/>
</dbReference>
<dbReference type="SUPFAM" id="SSF81383">
    <property type="entry name" value="F-box domain"/>
    <property type="match status" value="1"/>
</dbReference>
<keyword evidence="7" id="KW-1185">Reference proteome</keyword>
<dbReference type="Proteomes" id="UP000179920">
    <property type="component" value="Chromosome VI"/>
</dbReference>
<dbReference type="SUPFAM" id="SSF50998">
    <property type="entry name" value="Quinoprotein alcohol dehydrogenase-like"/>
    <property type="match status" value="1"/>
</dbReference>
<protein>
    <recommendedName>
        <fullName evidence="3">F-box domain-containing protein</fullName>
    </recommendedName>
</protein>
<dbReference type="AlphaFoldDB" id="A0A1K0HCA0"/>
<dbReference type="Gene3D" id="2.130.10.10">
    <property type="entry name" value="YVTN repeat-like/Quinoprotein amine dehydrogenase"/>
    <property type="match status" value="1"/>
</dbReference>
<name>A0A1K0HCA0_9BASI</name>
<dbReference type="InterPro" id="IPR015943">
    <property type="entry name" value="WD40/YVTN_repeat-like_dom_sf"/>
</dbReference>
<dbReference type="Proteomes" id="UP000658997">
    <property type="component" value="Unassembled WGS sequence"/>
</dbReference>
<dbReference type="InterPro" id="IPR001810">
    <property type="entry name" value="F-box_dom"/>
</dbReference>
<gene>
    <name evidence="5" type="ORF">UBRO2_05773</name>
    <name evidence="4" type="ORF">UBRO_04147</name>
</gene>
<feature type="repeat" description="WD" evidence="1">
    <location>
        <begin position="309"/>
        <end position="332"/>
    </location>
</feature>
<evidence type="ECO:0000313" key="7">
    <source>
        <dbReference type="Proteomes" id="UP000658997"/>
    </source>
</evidence>
<reference evidence="4" key="1">
    <citation type="submission" date="2016-04" db="EMBL/GenBank/DDBJ databases">
        <authorList>
            <person name="Evans L.H."/>
            <person name="Alamgir A."/>
            <person name="Owens N."/>
            <person name="Weber N.D."/>
            <person name="Virtaneva K."/>
            <person name="Barbian K."/>
            <person name="Babar A."/>
            <person name="Rosenke K."/>
        </authorList>
    </citation>
    <scope>NUCLEOTIDE SEQUENCE</scope>
    <source>
        <strain evidence="4">UB2112</strain>
    </source>
</reference>
<dbReference type="OrthoDB" id="550575at2759"/>
<dbReference type="InterPro" id="IPR036047">
    <property type="entry name" value="F-box-like_dom_sf"/>
</dbReference>
<evidence type="ECO:0000313" key="6">
    <source>
        <dbReference type="Proteomes" id="UP000179920"/>
    </source>
</evidence>
<reference evidence="5" key="3">
    <citation type="submission" date="2018-08" db="EMBL/GenBank/DDBJ databases">
        <authorList>
            <person name="Guldener U."/>
        </authorList>
    </citation>
    <scope>NUCLEOTIDE SEQUENCE</scope>
    <source>
        <strain evidence="5">UB2</strain>
    </source>
</reference>
<reference evidence="6" key="2">
    <citation type="submission" date="2016-04" db="EMBL/GenBank/DDBJ databases">
        <authorList>
            <person name="Guldener U."/>
            <person name="Guldener U."/>
        </authorList>
    </citation>
    <scope>NUCLEOTIDE SEQUENCE [LARGE SCALE GENOMIC DNA]</scope>
    <source>
        <strain evidence="6">UB2112</strain>
    </source>
</reference>
<evidence type="ECO:0000259" key="3">
    <source>
        <dbReference type="PROSITE" id="PS50181"/>
    </source>
</evidence>
<proteinExistence type="predicted"/>
<sequence>MISVADPCRRLPPETFSHILSFLKPPSLVRCAQVSRAWNGVCTDEAVWRALALRLGYCQLERAAEELESGIRVVASVLQRFDPNTEPDPSEDLLQATIQRYRSRNTTAYFDDCESWRSLCTCVWRLGLNWSPRQPTGVLKPAPMTRAWETKAVFRDLDICALRRCESPPTTDREIAWVSERPKTISYLFPQRRVLHFKQNGSGVWRCKIDPEERTFIVTGQNGGIQVFDHSTKTLLWHIPRTATRSSSHLEFSRGWFIFDRPGIGHFEVWRSERLVPDLGRAPDRGHYQRFTILSSTRPIRAYRFQFPYLCAASQDGFITIWDVPQQEVVETIDMRDSAHRGGNITYIDFDDEFVFLNGIGAKSVSVFSRRTQRLVWSLGQHFASGASPPTTWSLKQCRLWGQGHEPVFWNPALMQRQLERAPPGPWQAGPNTMNSAQLTMAPYQIWSAVHPDLMTRTLLILGQGTVLLIRDYKKFFRNPGQRPELFAEIEFENMPDYYHSHILNGQEDWSGLGWNRRLLWVQRGDAQLTVHEGKAVIINHFPVFLDLNSEAAAMHFGEGDTALEPETRSSANDLPDGSQYGPDQSVASPIASPHRSSDERNRNENSSERNETSARIPVLLYTQINGPVHDSYDRCSSVQMDEVGVYVTLDKDTTEFPVEEDGEMNIDELTGDDRVLLHFDFTKRHELTYNPDEYPSLFPEYAAENTTVPP</sequence>
<feature type="domain" description="F-box" evidence="3">
    <location>
        <begin position="5"/>
        <end position="51"/>
    </location>
</feature>
<dbReference type="EMBL" id="LT558122">
    <property type="protein sequence ID" value="SAM81914.1"/>
    <property type="molecule type" value="Genomic_DNA"/>
</dbReference>
<feature type="compositionally biased region" description="Basic and acidic residues" evidence="2">
    <location>
        <begin position="596"/>
        <end position="613"/>
    </location>
</feature>
<keyword evidence="1" id="KW-0853">WD repeat</keyword>
<evidence type="ECO:0000256" key="1">
    <source>
        <dbReference type="PROSITE-ProRule" id="PRU00221"/>
    </source>
</evidence>
<feature type="region of interest" description="Disordered" evidence="2">
    <location>
        <begin position="563"/>
        <end position="615"/>
    </location>
</feature>
<evidence type="ECO:0000313" key="5">
    <source>
        <dbReference type="EMBL" id="SYW85301.1"/>
    </source>
</evidence>
<dbReference type="CDD" id="cd09917">
    <property type="entry name" value="F-box_SF"/>
    <property type="match status" value="1"/>
</dbReference>
<dbReference type="EMBL" id="ULHB01000207">
    <property type="protein sequence ID" value="SYW85301.1"/>
    <property type="molecule type" value="Genomic_DNA"/>
</dbReference>
<organism evidence="4 6">
    <name type="scientific">Ustilago bromivora</name>
    <dbReference type="NCBI Taxonomy" id="307758"/>
    <lineage>
        <taxon>Eukaryota</taxon>
        <taxon>Fungi</taxon>
        <taxon>Dikarya</taxon>
        <taxon>Basidiomycota</taxon>
        <taxon>Ustilaginomycotina</taxon>
        <taxon>Ustilaginomycetes</taxon>
        <taxon>Ustilaginales</taxon>
        <taxon>Ustilaginaceae</taxon>
        <taxon>Ustilago</taxon>
    </lineage>
</organism>
<dbReference type="InterPro" id="IPR001680">
    <property type="entry name" value="WD40_rpt"/>
</dbReference>
<dbReference type="Pfam" id="PF12937">
    <property type="entry name" value="F-box-like"/>
    <property type="match status" value="1"/>
</dbReference>
<dbReference type="SMART" id="SM00256">
    <property type="entry name" value="FBOX"/>
    <property type="match status" value="1"/>
</dbReference>
<dbReference type="PROSITE" id="PS50082">
    <property type="entry name" value="WD_REPEATS_2"/>
    <property type="match status" value="1"/>
</dbReference>
<dbReference type="InterPro" id="IPR011047">
    <property type="entry name" value="Quinoprotein_ADH-like_sf"/>
</dbReference>
<evidence type="ECO:0000256" key="2">
    <source>
        <dbReference type="SAM" id="MobiDB-lite"/>
    </source>
</evidence>
<dbReference type="PROSITE" id="PS50181">
    <property type="entry name" value="FBOX"/>
    <property type="match status" value="1"/>
</dbReference>